<gene>
    <name evidence="1" type="ORF">B0T18DRAFT_492022</name>
</gene>
<feature type="non-terminal residue" evidence="1">
    <location>
        <position position="191"/>
    </location>
</feature>
<evidence type="ECO:0000313" key="2">
    <source>
        <dbReference type="Proteomes" id="UP001172155"/>
    </source>
</evidence>
<dbReference type="AlphaFoldDB" id="A0AA40BP57"/>
<protein>
    <submittedName>
        <fullName evidence="1">Uncharacterized protein</fullName>
    </submittedName>
</protein>
<accession>A0AA40BP57</accession>
<evidence type="ECO:0000313" key="1">
    <source>
        <dbReference type="EMBL" id="KAK0737892.1"/>
    </source>
</evidence>
<dbReference type="Proteomes" id="UP001172155">
    <property type="component" value="Unassembled WGS sequence"/>
</dbReference>
<organism evidence="1 2">
    <name type="scientific">Schizothecium vesticola</name>
    <dbReference type="NCBI Taxonomy" id="314040"/>
    <lineage>
        <taxon>Eukaryota</taxon>
        <taxon>Fungi</taxon>
        <taxon>Dikarya</taxon>
        <taxon>Ascomycota</taxon>
        <taxon>Pezizomycotina</taxon>
        <taxon>Sordariomycetes</taxon>
        <taxon>Sordariomycetidae</taxon>
        <taxon>Sordariales</taxon>
        <taxon>Schizotheciaceae</taxon>
        <taxon>Schizothecium</taxon>
    </lineage>
</organism>
<keyword evidence="2" id="KW-1185">Reference proteome</keyword>
<dbReference type="EMBL" id="JAUKUD010000007">
    <property type="protein sequence ID" value="KAK0737892.1"/>
    <property type="molecule type" value="Genomic_DNA"/>
</dbReference>
<sequence length="191" mass="20843">MKTQCRPGAHLLANMMQTRMHLSQGIAAMHCPTPTPLPIGGSERESAHAFDSINWPLRVAWRGIPGPEWQIMFGLLIECSISRRDLDTRMATSGSTIKVAPRTLPTQSSWASLRRVVSTRRSRRCTIGNAKGRRVGPISSTSPCPGLGCRLARSMRAGPPMATTTPMASSSWTKWLQSDVPDIDNPIGIVI</sequence>
<name>A0AA40BP57_9PEZI</name>
<proteinExistence type="predicted"/>
<comment type="caution">
    <text evidence="1">The sequence shown here is derived from an EMBL/GenBank/DDBJ whole genome shotgun (WGS) entry which is preliminary data.</text>
</comment>
<reference evidence="1" key="1">
    <citation type="submission" date="2023-06" db="EMBL/GenBank/DDBJ databases">
        <title>Genome-scale phylogeny and comparative genomics of the fungal order Sordariales.</title>
        <authorList>
            <consortium name="Lawrence Berkeley National Laboratory"/>
            <person name="Hensen N."/>
            <person name="Bonometti L."/>
            <person name="Westerberg I."/>
            <person name="Brannstrom I.O."/>
            <person name="Guillou S."/>
            <person name="Cros-Aarteil S."/>
            <person name="Calhoun S."/>
            <person name="Haridas S."/>
            <person name="Kuo A."/>
            <person name="Mondo S."/>
            <person name="Pangilinan J."/>
            <person name="Riley R."/>
            <person name="LaButti K."/>
            <person name="Andreopoulos B."/>
            <person name="Lipzen A."/>
            <person name="Chen C."/>
            <person name="Yanf M."/>
            <person name="Daum C."/>
            <person name="Ng V."/>
            <person name="Clum A."/>
            <person name="Steindorff A."/>
            <person name="Ohm R."/>
            <person name="Martin F."/>
            <person name="Silar P."/>
            <person name="Natvig D."/>
            <person name="Lalanne C."/>
            <person name="Gautier V."/>
            <person name="Ament-velasquez S.L."/>
            <person name="Kruys A."/>
            <person name="Hutchinson M.I."/>
            <person name="Powell A.J."/>
            <person name="Barry K."/>
            <person name="Miller A.N."/>
            <person name="Grigoriev I.V."/>
            <person name="Debuchy R."/>
            <person name="Gladieux P."/>
            <person name="Thoren M.H."/>
            <person name="Johannesson H."/>
        </authorList>
    </citation>
    <scope>NUCLEOTIDE SEQUENCE</scope>
    <source>
        <strain evidence="1">SMH3187-1</strain>
    </source>
</reference>